<keyword evidence="1" id="KW-0808">Transferase</keyword>
<evidence type="ECO:0000256" key="3">
    <source>
        <dbReference type="ARBA" id="ARBA00022777"/>
    </source>
</evidence>
<keyword evidence="3 11" id="KW-0418">Kinase</keyword>
<keyword evidence="12" id="KW-1185">Reference proteome</keyword>
<evidence type="ECO:0000256" key="8">
    <source>
        <dbReference type="ARBA" id="ARBA00049299"/>
    </source>
</evidence>
<evidence type="ECO:0000256" key="7">
    <source>
        <dbReference type="ARBA" id="ARBA00049014"/>
    </source>
</evidence>
<evidence type="ECO:0000256" key="1">
    <source>
        <dbReference type="ARBA" id="ARBA00022679"/>
    </source>
</evidence>
<comment type="catalytic activity">
    <reaction evidence="9">
        <text>L-tyrosyl-[protein] + ATP = O-phospho-L-tyrosyl-[protein] + ADP + H(+)</text>
        <dbReference type="Rhea" id="RHEA:10596"/>
        <dbReference type="Rhea" id="RHEA-COMP:10136"/>
        <dbReference type="Rhea" id="RHEA-COMP:20101"/>
        <dbReference type="ChEBI" id="CHEBI:15378"/>
        <dbReference type="ChEBI" id="CHEBI:30616"/>
        <dbReference type="ChEBI" id="CHEBI:46858"/>
        <dbReference type="ChEBI" id="CHEBI:61978"/>
        <dbReference type="ChEBI" id="CHEBI:456216"/>
        <dbReference type="EC" id="2.7.12.2"/>
    </reaction>
</comment>
<organism evidence="11 12">
    <name type="scientific">Parathielavia hyrcaniae</name>
    <dbReference type="NCBI Taxonomy" id="113614"/>
    <lineage>
        <taxon>Eukaryota</taxon>
        <taxon>Fungi</taxon>
        <taxon>Dikarya</taxon>
        <taxon>Ascomycota</taxon>
        <taxon>Pezizomycotina</taxon>
        <taxon>Sordariomycetes</taxon>
        <taxon>Sordariomycetidae</taxon>
        <taxon>Sordariales</taxon>
        <taxon>Chaetomiaceae</taxon>
        <taxon>Parathielavia</taxon>
    </lineage>
</organism>
<reference evidence="11" key="1">
    <citation type="journal article" date="2023" name="Mol. Phylogenet. Evol.">
        <title>Genome-scale phylogeny and comparative genomics of the fungal order Sordariales.</title>
        <authorList>
            <person name="Hensen N."/>
            <person name="Bonometti L."/>
            <person name="Westerberg I."/>
            <person name="Brannstrom I.O."/>
            <person name="Guillou S."/>
            <person name="Cros-Aarteil S."/>
            <person name="Calhoun S."/>
            <person name="Haridas S."/>
            <person name="Kuo A."/>
            <person name="Mondo S."/>
            <person name="Pangilinan J."/>
            <person name="Riley R."/>
            <person name="LaButti K."/>
            <person name="Andreopoulos B."/>
            <person name="Lipzen A."/>
            <person name="Chen C."/>
            <person name="Yan M."/>
            <person name="Daum C."/>
            <person name="Ng V."/>
            <person name="Clum A."/>
            <person name="Steindorff A."/>
            <person name="Ohm R.A."/>
            <person name="Martin F."/>
            <person name="Silar P."/>
            <person name="Natvig D.O."/>
            <person name="Lalanne C."/>
            <person name="Gautier V."/>
            <person name="Ament-Velasquez S.L."/>
            <person name="Kruys A."/>
            <person name="Hutchinson M.I."/>
            <person name="Powell A.J."/>
            <person name="Barry K."/>
            <person name="Miller A.N."/>
            <person name="Grigoriev I.V."/>
            <person name="Debuchy R."/>
            <person name="Gladieux P."/>
            <person name="Hiltunen Thoren M."/>
            <person name="Johannesson H."/>
        </authorList>
    </citation>
    <scope>NUCLEOTIDE SEQUENCE</scope>
    <source>
        <strain evidence="11">CBS 757.83</strain>
    </source>
</reference>
<dbReference type="PANTHER" id="PTHR48013:SF9">
    <property type="entry name" value="DUAL SPECIFICITY MITOGEN-ACTIVATED PROTEIN KINASE KINASE 5"/>
    <property type="match status" value="1"/>
</dbReference>
<evidence type="ECO:0000256" key="6">
    <source>
        <dbReference type="ARBA" id="ARBA00038999"/>
    </source>
</evidence>
<keyword evidence="2" id="KW-0547">Nucleotide-binding</keyword>
<dbReference type="Gene3D" id="1.10.510.10">
    <property type="entry name" value="Transferase(Phosphotransferase) domain 1"/>
    <property type="match status" value="1"/>
</dbReference>
<dbReference type="Pfam" id="PF00069">
    <property type="entry name" value="Pkinase"/>
    <property type="match status" value="1"/>
</dbReference>
<comment type="catalytic activity">
    <reaction evidence="8">
        <text>L-threonyl-[protein] + ATP = O-phospho-L-threonyl-[protein] + ADP + H(+)</text>
        <dbReference type="Rhea" id="RHEA:46608"/>
        <dbReference type="Rhea" id="RHEA-COMP:11060"/>
        <dbReference type="Rhea" id="RHEA-COMP:11605"/>
        <dbReference type="ChEBI" id="CHEBI:15378"/>
        <dbReference type="ChEBI" id="CHEBI:30013"/>
        <dbReference type="ChEBI" id="CHEBI:30616"/>
        <dbReference type="ChEBI" id="CHEBI:61977"/>
        <dbReference type="ChEBI" id="CHEBI:456216"/>
        <dbReference type="EC" id="2.7.12.2"/>
    </reaction>
</comment>
<comment type="catalytic activity">
    <reaction evidence="7">
        <text>L-seryl-[protein] + ATP = O-phospho-L-seryl-[protein] + ADP + H(+)</text>
        <dbReference type="Rhea" id="RHEA:17989"/>
        <dbReference type="Rhea" id="RHEA-COMP:9863"/>
        <dbReference type="Rhea" id="RHEA-COMP:11604"/>
        <dbReference type="ChEBI" id="CHEBI:15378"/>
        <dbReference type="ChEBI" id="CHEBI:29999"/>
        <dbReference type="ChEBI" id="CHEBI:30616"/>
        <dbReference type="ChEBI" id="CHEBI:83421"/>
        <dbReference type="ChEBI" id="CHEBI:456216"/>
        <dbReference type="EC" id="2.7.12.2"/>
    </reaction>
</comment>
<comment type="caution">
    <text evidence="11">The sequence shown here is derived from an EMBL/GenBank/DDBJ whole genome shotgun (WGS) entry which is preliminary data.</text>
</comment>
<evidence type="ECO:0000313" key="11">
    <source>
        <dbReference type="EMBL" id="KAK4102899.1"/>
    </source>
</evidence>
<feature type="domain" description="Protein kinase" evidence="10">
    <location>
        <begin position="1"/>
        <end position="157"/>
    </location>
</feature>
<dbReference type="PANTHER" id="PTHR48013">
    <property type="entry name" value="DUAL SPECIFICITY MITOGEN-ACTIVATED PROTEIN KINASE KINASE 5-RELATED"/>
    <property type="match status" value="1"/>
</dbReference>
<reference evidence="11" key="2">
    <citation type="submission" date="2023-05" db="EMBL/GenBank/DDBJ databases">
        <authorList>
            <consortium name="Lawrence Berkeley National Laboratory"/>
            <person name="Steindorff A."/>
            <person name="Hensen N."/>
            <person name="Bonometti L."/>
            <person name="Westerberg I."/>
            <person name="Brannstrom I.O."/>
            <person name="Guillou S."/>
            <person name="Cros-Aarteil S."/>
            <person name="Calhoun S."/>
            <person name="Haridas S."/>
            <person name="Kuo A."/>
            <person name="Mondo S."/>
            <person name="Pangilinan J."/>
            <person name="Riley R."/>
            <person name="Labutti K."/>
            <person name="Andreopoulos B."/>
            <person name="Lipzen A."/>
            <person name="Chen C."/>
            <person name="Yanf M."/>
            <person name="Daum C."/>
            <person name="Ng V."/>
            <person name="Clum A."/>
            <person name="Ohm R."/>
            <person name="Martin F."/>
            <person name="Silar P."/>
            <person name="Natvig D."/>
            <person name="Lalanne C."/>
            <person name="Gautier V."/>
            <person name="Ament-Velasquez S.L."/>
            <person name="Kruys A."/>
            <person name="Hutchinson M.I."/>
            <person name="Powell A.J."/>
            <person name="Barry K."/>
            <person name="Miller A.N."/>
            <person name="Grigoriev I.V."/>
            <person name="Debuchy R."/>
            <person name="Gladieux P."/>
            <person name="Thoren M.H."/>
            <person name="Johannesson H."/>
        </authorList>
    </citation>
    <scope>NUCLEOTIDE SEQUENCE</scope>
    <source>
        <strain evidence="11">CBS 757.83</strain>
    </source>
</reference>
<sequence>MLTDGKIMACKQMTCNPANLVNSWREAEIFVKLSKEPHIAQFSGDMAYNPINASLLLYMSYYPGGDLKGVIMLCDLSSTTVDPVVATHWALEIVKGVMKCHEHGVIHRDIKPKNGECERRAVAPIQLWPTKLTQAVRPQKSSFSTGFPWLATTDSGL</sequence>
<evidence type="ECO:0000313" key="12">
    <source>
        <dbReference type="Proteomes" id="UP001305647"/>
    </source>
</evidence>
<protein>
    <recommendedName>
        <fullName evidence="6">mitogen-activated protein kinase kinase</fullName>
        <ecNumber evidence="6">2.7.12.2</ecNumber>
    </recommendedName>
</protein>
<dbReference type="GO" id="GO:0005524">
    <property type="term" value="F:ATP binding"/>
    <property type="evidence" value="ECO:0007669"/>
    <property type="project" value="UniProtKB-KW"/>
</dbReference>
<name>A0AAN6T3N0_9PEZI</name>
<dbReference type="GO" id="GO:0004708">
    <property type="term" value="F:MAP kinase kinase activity"/>
    <property type="evidence" value="ECO:0007669"/>
    <property type="project" value="UniProtKB-EC"/>
</dbReference>
<dbReference type="EMBL" id="MU863630">
    <property type="protein sequence ID" value="KAK4102899.1"/>
    <property type="molecule type" value="Genomic_DNA"/>
</dbReference>
<gene>
    <name evidence="11" type="ORF">N658DRAFT_328064</name>
</gene>
<accession>A0AAN6T3N0</accession>
<dbReference type="InterPro" id="IPR011009">
    <property type="entry name" value="Kinase-like_dom_sf"/>
</dbReference>
<dbReference type="Proteomes" id="UP001305647">
    <property type="component" value="Unassembled WGS sequence"/>
</dbReference>
<evidence type="ECO:0000256" key="4">
    <source>
        <dbReference type="ARBA" id="ARBA00022840"/>
    </source>
</evidence>
<evidence type="ECO:0000256" key="5">
    <source>
        <dbReference type="ARBA" id="ARBA00038035"/>
    </source>
</evidence>
<comment type="similarity">
    <text evidence="5">Belongs to the protein kinase superfamily. STE Ser/Thr protein kinase family. MAP kinase kinase subfamily.</text>
</comment>
<evidence type="ECO:0000256" key="2">
    <source>
        <dbReference type="ARBA" id="ARBA00022741"/>
    </source>
</evidence>
<proteinExistence type="inferred from homology"/>
<dbReference type="InterPro" id="IPR000719">
    <property type="entry name" value="Prot_kinase_dom"/>
</dbReference>
<dbReference type="PROSITE" id="PS50011">
    <property type="entry name" value="PROTEIN_KINASE_DOM"/>
    <property type="match status" value="1"/>
</dbReference>
<dbReference type="AlphaFoldDB" id="A0AAN6T3N0"/>
<evidence type="ECO:0000259" key="10">
    <source>
        <dbReference type="PROSITE" id="PS50011"/>
    </source>
</evidence>
<dbReference type="EC" id="2.7.12.2" evidence="6"/>
<dbReference type="SUPFAM" id="SSF56112">
    <property type="entry name" value="Protein kinase-like (PK-like)"/>
    <property type="match status" value="1"/>
</dbReference>
<keyword evidence="4" id="KW-0067">ATP-binding</keyword>
<evidence type="ECO:0000256" key="9">
    <source>
        <dbReference type="ARBA" id="ARBA00051693"/>
    </source>
</evidence>